<feature type="compositionally biased region" description="Acidic residues" evidence="1">
    <location>
        <begin position="265"/>
        <end position="275"/>
    </location>
</feature>
<dbReference type="EMBL" id="JBBMRA010000003">
    <property type="protein sequence ID" value="MEM5535715.1"/>
    <property type="molecule type" value="Genomic_DNA"/>
</dbReference>
<keyword evidence="2" id="KW-1133">Transmembrane helix</keyword>
<evidence type="ECO:0000256" key="2">
    <source>
        <dbReference type="SAM" id="Phobius"/>
    </source>
</evidence>
<evidence type="ECO:0000256" key="1">
    <source>
        <dbReference type="SAM" id="MobiDB-lite"/>
    </source>
</evidence>
<sequence length="514" mass="57593">MQFSTARQADTETQNLGKALAQNSDILIRPLLLSNDRVSLNYLLNELQQIPYIKGLQVTDPSGVVIARAGDVSDIKLQQRLIQQEKTIATVTLWLTPEPLEAILRSQFWPLLLLACAIATLTLLAIWLFGRTANTDNQDEETENNPTPDRLSGLTFSESLAIQSETFTFDSPEPPQPAPTHEATTKPIPAEAADNTPSEPTPAVSNNNEPDTDTDYDSSIDELNQGDQLHTNALVDLLKPEPNNAPKMPKFEHHPQELEHTEQTDTADEFSVEEEPVNKAPAPDTNTIKTENPLFKSADAEAARGRKEIQLGLYSFEDELELFLAPQDAIYLFYIDSTTASSDNMHPDEKATLLNVYLHLAKQVARIYNGEAEQLDNQDILLRFELRDDKDSHGINALCAAMLFSLLYKGFNQARIKGFQPVLSLQMSLSRGHYDKYTLVKEEAHFLTRTTNSNELISHTALTEAPLLKRALLQQADIRREDEDKVLLLKVTPKHQALLQKQANHLLTKIFKKS</sequence>
<feature type="compositionally biased region" description="Polar residues" evidence="1">
    <location>
        <begin position="195"/>
        <end position="209"/>
    </location>
</feature>
<gene>
    <name evidence="3" type="ORF">WNY58_04840</name>
</gene>
<proteinExistence type="predicted"/>
<dbReference type="Proteomes" id="UP001449225">
    <property type="component" value="Unassembled WGS sequence"/>
</dbReference>
<reference evidence="3 4" key="1">
    <citation type="submission" date="2024-03" db="EMBL/GenBank/DDBJ databases">
        <title>Community enrichment and isolation of bacterial strains for fucoidan degradation.</title>
        <authorList>
            <person name="Sichert A."/>
        </authorList>
    </citation>
    <scope>NUCLEOTIDE SEQUENCE [LARGE SCALE GENOMIC DNA]</scope>
    <source>
        <strain evidence="3 4">AS76</strain>
    </source>
</reference>
<comment type="caution">
    <text evidence="3">The sequence shown here is derived from an EMBL/GenBank/DDBJ whole genome shotgun (WGS) entry which is preliminary data.</text>
</comment>
<feature type="region of interest" description="Disordered" evidence="1">
    <location>
        <begin position="167"/>
        <end position="222"/>
    </location>
</feature>
<evidence type="ECO:0000313" key="4">
    <source>
        <dbReference type="Proteomes" id="UP001449225"/>
    </source>
</evidence>
<keyword evidence="4" id="KW-1185">Reference proteome</keyword>
<keyword evidence="2" id="KW-0472">Membrane</keyword>
<accession>A0ABU9TPR6</accession>
<dbReference type="RefSeq" id="WP_342853894.1">
    <property type="nucleotide sequence ID" value="NZ_JBBMRA010000003.1"/>
</dbReference>
<evidence type="ECO:0000313" key="3">
    <source>
        <dbReference type="EMBL" id="MEM5535715.1"/>
    </source>
</evidence>
<feature type="compositionally biased region" description="Basic and acidic residues" evidence="1">
    <location>
        <begin position="249"/>
        <end position="263"/>
    </location>
</feature>
<organism evidence="3 4">
    <name type="scientific">Neptuniibacter pectenicola</name>
    <dbReference type="NCBI Taxonomy" id="1806669"/>
    <lineage>
        <taxon>Bacteria</taxon>
        <taxon>Pseudomonadati</taxon>
        <taxon>Pseudomonadota</taxon>
        <taxon>Gammaproteobacteria</taxon>
        <taxon>Oceanospirillales</taxon>
        <taxon>Oceanospirillaceae</taxon>
        <taxon>Neptuniibacter</taxon>
    </lineage>
</organism>
<feature type="region of interest" description="Disordered" evidence="1">
    <location>
        <begin position="239"/>
        <end position="290"/>
    </location>
</feature>
<feature type="compositionally biased region" description="Acidic residues" evidence="1">
    <location>
        <begin position="210"/>
        <end position="220"/>
    </location>
</feature>
<name>A0ABU9TPR6_9GAMM</name>
<protein>
    <submittedName>
        <fullName evidence="3">Uncharacterized protein</fullName>
    </submittedName>
</protein>
<feature type="transmembrane region" description="Helical" evidence="2">
    <location>
        <begin position="108"/>
        <end position="129"/>
    </location>
</feature>
<keyword evidence="2" id="KW-0812">Transmembrane</keyword>